<dbReference type="FunFam" id="1.10.472.10:FF:000001">
    <property type="entry name" value="G2/mitotic-specific cyclin"/>
    <property type="match status" value="1"/>
</dbReference>
<dbReference type="SUPFAM" id="SSF47954">
    <property type="entry name" value="Cyclin-like"/>
    <property type="match status" value="2"/>
</dbReference>
<dbReference type="InterPro" id="IPR004367">
    <property type="entry name" value="Cyclin_C-dom"/>
</dbReference>
<evidence type="ECO:0000256" key="2">
    <source>
        <dbReference type="ARBA" id="ARBA00023127"/>
    </source>
</evidence>
<dbReference type="InterPro" id="IPR039361">
    <property type="entry name" value="Cyclin"/>
</dbReference>
<evidence type="ECO:0000256" key="4">
    <source>
        <dbReference type="RuleBase" id="RU000383"/>
    </source>
</evidence>
<dbReference type="Proteomes" id="UP001530315">
    <property type="component" value="Unassembled WGS sequence"/>
</dbReference>
<dbReference type="SMART" id="SM00385">
    <property type="entry name" value="CYCLIN"/>
    <property type="match status" value="2"/>
</dbReference>
<dbReference type="EMBL" id="JALLAZ020000102">
    <property type="protein sequence ID" value="KAL3803960.1"/>
    <property type="molecule type" value="Genomic_DNA"/>
</dbReference>
<dbReference type="SMART" id="SM01332">
    <property type="entry name" value="Cyclin_C"/>
    <property type="match status" value="1"/>
</dbReference>
<dbReference type="InterPro" id="IPR006671">
    <property type="entry name" value="Cyclin_N"/>
</dbReference>
<dbReference type="GO" id="GO:0051301">
    <property type="term" value="P:cell division"/>
    <property type="evidence" value="ECO:0007669"/>
    <property type="project" value="UniProtKB-KW"/>
</dbReference>
<keyword evidence="3" id="KW-0131">Cell cycle</keyword>
<dbReference type="Pfam" id="PF00134">
    <property type="entry name" value="Cyclin_N"/>
    <property type="match status" value="1"/>
</dbReference>
<evidence type="ECO:0000313" key="9">
    <source>
        <dbReference type="Proteomes" id="UP001530315"/>
    </source>
</evidence>
<comment type="caution">
    <text evidence="8">The sequence shown here is derived from an EMBL/GenBank/DDBJ whole genome shotgun (WGS) entry which is preliminary data.</text>
</comment>
<evidence type="ECO:0000259" key="6">
    <source>
        <dbReference type="SMART" id="SM00385"/>
    </source>
</evidence>
<organism evidence="8 9">
    <name type="scientific">Stephanodiscus triporus</name>
    <dbReference type="NCBI Taxonomy" id="2934178"/>
    <lineage>
        <taxon>Eukaryota</taxon>
        <taxon>Sar</taxon>
        <taxon>Stramenopiles</taxon>
        <taxon>Ochrophyta</taxon>
        <taxon>Bacillariophyta</taxon>
        <taxon>Coscinodiscophyceae</taxon>
        <taxon>Thalassiosirophycidae</taxon>
        <taxon>Stephanodiscales</taxon>
        <taxon>Stephanodiscaceae</taxon>
        <taxon>Stephanodiscus</taxon>
    </lineage>
</organism>
<dbReference type="Pfam" id="PF02984">
    <property type="entry name" value="Cyclin_C"/>
    <property type="match status" value="1"/>
</dbReference>
<dbReference type="Gene3D" id="1.10.472.10">
    <property type="entry name" value="Cyclin-like"/>
    <property type="match status" value="2"/>
</dbReference>
<dbReference type="AlphaFoldDB" id="A0ABD3QUL8"/>
<feature type="domain" description="Cyclin-like" evidence="6">
    <location>
        <begin position="110"/>
        <end position="199"/>
    </location>
</feature>
<keyword evidence="2 4" id="KW-0195">Cyclin</keyword>
<gene>
    <name evidence="8" type="ORF">ACHAW5_001737</name>
</gene>
<dbReference type="PROSITE" id="PS00292">
    <property type="entry name" value="CYCLINS"/>
    <property type="match status" value="1"/>
</dbReference>
<dbReference type="PIRSF" id="PIRSF001771">
    <property type="entry name" value="Cyclin_A_B_D_E"/>
    <property type="match status" value="1"/>
</dbReference>
<feature type="region of interest" description="Disordered" evidence="5">
    <location>
        <begin position="13"/>
        <end position="37"/>
    </location>
</feature>
<comment type="similarity">
    <text evidence="4">Belongs to the cyclin family.</text>
</comment>
<sequence>MITRYQTKTLCVTKEKVDSPQQGGRYDLRPRRDAANASSNNVRHFSNVALGDTSDGVEENQITDNLTFEADYANDIHEYLRSRESSTSVSPAYMKNQMHINEQMRQILVDFIIEVHCRFGLVPGTLYLAINILDRYLSSEGDARRVTPTNLQLVGIVALLISSKFEEVWALSSTDCVCICENASYDERDVVDMETSILGALNYEINVPCAHAFLVRYLRAINARTEVVNLSNYVLDGTLQSYYLLSFLPSQLAAASVFISRKTVGEDAWCTTLLKNSRYREEEVLSVARAVVAVKTYCSAGLFAVKRKYGRGEDGGGVSNVELCSDF</sequence>
<keyword evidence="9" id="KW-1185">Reference proteome</keyword>
<evidence type="ECO:0008006" key="10">
    <source>
        <dbReference type="Google" id="ProtNLM"/>
    </source>
</evidence>
<feature type="domain" description="Cyclin C-terminal" evidence="7">
    <location>
        <begin position="208"/>
        <end position="327"/>
    </location>
</feature>
<evidence type="ECO:0000256" key="1">
    <source>
        <dbReference type="ARBA" id="ARBA00022618"/>
    </source>
</evidence>
<evidence type="ECO:0000313" key="8">
    <source>
        <dbReference type="EMBL" id="KAL3803960.1"/>
    </source>
</evidence>
<evidence type="ECO:0000259" key="7">
    <source>
        <dbReference type="SMART" id="SM01332"/>
    </source>
</evidence>
<evidence type="ECO:0000256" key="5">
    <source>
        <dbReference type="SAM" id="MobiDB-lite"/>
    </source>
</evidence>
<evidence type="ECO:0000256" key="3">
    <source>
        <dbReference type="ARBA" id="ARBA00023306"/>
    </source>
</evidence>
<reference evidence="8 9" key="1">
    <citation type="submission" date="2024-10" db="EMBL/GenBank/DDBJ databases">
        <title>Updated reference genomes for cyclostephanoid diatoms.</title>
        <authorList>
            <person name="Roberts W.R."/>
            <person name="Alverson A.J."/>
        </authorList>
    </citation>
    <scope>NUCLEOTIDE SEQUENCE [LARGE SCALE GENOMIC DNA]</scope>
    <source>
        <strain evidence="8 9">AJA276-08</strain>
    </source>
</reference>
<dbReference type="PANTHER" id="PTHR10177">
    <property type="entry name" value="CYCLINS"/>
    <property type="match status" value="1"/>
</dbReference>
<dbReference type="InterPro" id="IPR046965">
    <property type="entry name" value="Cyclin_A/B-like"/>
</dbReference>
<feature type="domain" description="Cyclin-like" evidence="6">
    <location>
        <begin position="212"/>
        <end position="293"/>
    </location>
</feature>
<keyword evidence="1" id="KW-0132">Cell division</keyword>
<dbReference type="InterPro" id="IPR036915">
    <property type="entry name" value="Cyclin-like_sf"/>
</dbReference>
<protein>
    <recommendedName>
        <fullName evidence="10">Cyclin N-terminal domain-containing protein</fullName>
    </recommendedName>
</protein>
<name>A0ABD3QUL8_9STRA</name>
<proteinExistence type="inferred from homology"/>
<dbReference type="InterPro" id="IPR013763">
    <property type="entry name" value="Cyclin-like_dom"/>
</dbReference>
<dbReference type="InterPro" id="IPR048258">
    <property type="entry name" value="Cyclins_cyclin-box"/>
</dbReference>
<accession>A0ABD3QUL8</accession>